<keyword evidence="3" id="KW-1185">Reference proteome</keyword>
<evidence type="ECO:0000313" key="3">
    <source>
        <dbReference type="Proteomes" id="UP001239626"/>
    </source>
</evidence>
<accession>A0ABU0EDQ4</accession>
<proteinExistence type="predicted"/>
<feature type="compositionally biased region" description="Low complexity" evidence="1">
    <location>
        <begin position="19"/>
        <end position="31"/>
    </location>
</feature>
<reference evidence="2 3" key="1">
    <citation type="submission" date="2023-07" db="EMBL/GenBank/DDBJ databases">
        <title>Sorghum-associated microbial communities from plants grown in Nebraska, USA.</title>
        <authorList>
            <person name="Schachtman D."/>
        </authorList>
    </citation>
    <scope>NUCLEOTIDE SEQUENCE [LARGE SCALE GENOMIC DNA]</scope>
    <source>
        <strain evidence="2 3">BE332</strain>
    </source>
</reference>
<dbReference type="RefSeq" id="WP_307491417.1">
    <property type="nucleotide sequence ID" value="NZ_JAUSVB010000002.1"/>
</dbReference>
<sequence length="47" mass="4866">MSTDTPLPDDETREHATEPAEGAEGTAATDGADVREHASEPAEGEDV</sequence>
<organism evidence="2 3">
    <name type="scientific">Cellulomonas humilata</name>
    <dbReference type="NCBI Taxonomy" id="144055"/>
    <lineage>
        <taxon>Bacteria</taxon>
        <taxon>Bacillati</taxon>
        <taxon>Actinomycetota</taxon>
        <taxon>Actinomycetes</taxon>
        <taxon>Micrococcales</taxon>
        <taxon>Cellulomonadaceae</taxon>
        <taxon>Cellulomonas</taxon>
    </lineage>
</organism>
<name>A0ABU0EDQ4_9CELL</name>
<feature type="region of interest" description="Disordered" evidence="1">
    <location>
        <begin position="1"/>
        <end position="47"/>
    </location>
</feature>
<evidence type="ECO:0000313" key="2">
    <source>
        <dbReference type="EMBL" id="MDQ0373396.1"/>
    </source>
</evidence>
<comment type="caution">
    <text evidence="2">The sequence shown here is derived from an EMBL/GenBank/DDBJ whole genome shotgun (WGS) entry which is preliminary data.</text>
</comment>
<dbReference type="EMBL" id="JAUSVB010000002">
    <property type="protein sequence ID" value="MDQ0373396.1"/>
    <property type="molecule type" value="Genomic_DNA"/>
</dbReference>
<evidence type="ECO:0000256" key="1">
    <source>
        <dbReference type="SAM" id="MobiDB-lite"/>
    </source>
</evidence>
<dbReference type="Proteomes" id="UP001239626">
    <property type="component" value="Unassembled WGS sequence"/>
</dbReference>
<gene>
    <name evidence="2" type="ORF">J2X26_001707</name>
</gene>
<protein>
    <submittedName>
        <fullName evidence="2">Uncharacterized protein</fullName>
    </submittedName>
</protein>